<proteinExistence type="predicted"/>
<reference evidence="2" key="1">
    <citation type="journal article" date="2023" name="bioRxiv">
        <title>Improved chromosome-level genome assembly for marigold (Tagetes erecta).</title>
        <authorList>
            <person name="Jiang F."/>
            <person name="Yuan L."/>
            <person name="Wang S."/>
            <person name="Wang H."/>
            <person name="Xu D."/>
            <person name="Wang A."/>
            <person name="Fan W."/>
        </authorList>
    </citation>
    <scope>NUCLEOTIDE SEQUENCE</scope>
    <source>
        <strain evidence="2">WSJ</strain>
        <tissue evidence="2">Leaf</tissue>
    </source>
</reference>
<evidence type="ECO:0000313" key="3">
    <source>
        <dbReference type="Proteomes" id="UP001229421"/>
    </source>
</evidence>
<sequence>MYNIKKFGFFREFMQRQCVKERDQETYLQMKDSCFYHAVCFLILGNVERRLPATNEEATDSSTLGGRSAHHEP</sequence>
<comment type="caution">
    <text evidence="2">The sequence shown here is derived from an EMBL/GenBank/DDBJ whole genome shotgun (WGS) entry which is preliminary data.</text>
</comment>
<evidence type="ECO:0000256" key="1">
    <source>
        <dbReference type="SAM" id="MobiDB-lite"/>
    </source>
</evidence>
<keyword evidence="3" id="KW-1185">Reference proteome</keyword>
<protein>
    <submittedName>
        <fullName evidence="2">Uncharacterized protein</fullName>
    </submittedName>
</protein>
<accession>A0AAD8KR76</accession>
<dbReference type="AlphaFoldDB" id="A0AAD8KR76"/>
<dbReference type="Proteomes" id="UP001229421">
    <property type="component" value="Unassembled WGS sequence"/>
</dbReference>
<gene>
    <name evidence="2" type="ORF">QVD17_21156</name>
</gene>
<name>A0AAD8KR76_TARER</name>
<dbReference type="EMBL" id="JAUHHV010000005">
    <property type="protein sequence ID" value="KAK1425796.1"/>
    <property type="molecule type" value="Genomic_DNA"/>
</dbReference>
<organism evidence="2 3">
    <name type="scientific">Tagetes erecta</name>
    <name type="common">African marigold</name>
    <dbReference type="NCBI Taxonomy" id="13708"/>
    <lineage>
        <taxon>Eukaryota</taxon>
        <taxon>Viridiplantae</taxon>
        <taxon>Streptophyta</taxon>
        <taxon>Embryophyta</taxon>
        <taxon>Tracheophyta</taxon>
        <taxon>Spermatophyta</taxon>
        <taxon>Magnoliopsida</taxon>
        <taxon>eudicotyledons</taxon>
        <taxon>Gunneridae</taxon>
        <taxon>Pentapetalae</taxon>
        <taxon>asterids</taxon>
        <taxon>campanulids</taxon>
        <taxon>Asterales</taxon>
        <taxon>Asteraceae</taxon>
        <taxon>Asteroideae</taxon>
        <taxon>Heliantheae alliance</taxon>
        <taxon>Tageteae</taxon>
        <taxon>Tagetes</taxon>
    </lineage>
</organism>
<feature type="region of interest" description="Disordered" evidence="1">
    <location>
        <begin position="54"/>
        <end position="73"/>
    </location>
</feature>
<evidence type="ECO:0000313" key="2">
    <source>
        <dbReference type="EMBL" id="KAK1425796.1"/>
    </source>
</evidence>